<dbReference type="InterPro" id="IPR008906">
    <property type="entry name" value="HATC_C_dom"/>
</dbReference>
<dbReference type="AlphaFoldDB" id="A0AA38STL5"/>
<dbReference type="Proteomes" id="UP001172457">
    <property type="component" value="Chromosome 7"/>
</dbReference>
<keyword evidence="3" id="KW-1185">Reference proteome</keyword>
<dbReference type="PANTHER" id="PTHR23272:SF190">
    <property type="entry name" value="ZINC FINGER, BED-TYPE-RELATED"/>
    <property type="match status" value="1"/>
</dbReference>
<dbReference type="PANTHER" id="PTHR23272">
    <property type="entry name" value="BED FINGER-RELATED"/>
    <property type="match status" value="1"/>
</dbReference>
<dbReference type="InterPro" id="IPR012337">
    <property type="entry name" value="RNaseH-like_sf"/>
</dbReference>
<evidence type="ECO:0000313" key="2">
    <source>
        <dbReference type="EMBL" id="KAJ9541726.1"/>
    </source>
</evidence>
<feature type="domain" description="HAT C-terminal dimerisation" evidence="1">
    <location>
        <begin position="50"/>
        <end position="107"/>
    </location>
</feature>
<proteinExistence type="predicted"/>
<sequence>MATKIDEFKYEGETFQQVGQKMKVKLLKYFKKIPHIFSCVTALNPIVNVEKETQFSVLAAMARNLLTVQASTVASESAISVSGKVMSQRRSRLSSESLECCICLKDYLDGASQLTLMSKQLYTIKKSNLEYHLGPKKTKTTTNDDADYFSPKKAMDIAMMCFTMKIVESENTIDKVTTAN</sequence>
<name>A0AA38STL5_9ASTR</name>
<organism evidence="2 3">
    <name type="scientific">Centaurea solstitialis</name>
    <name type="common">yellow star-thistle</name>
    <dbReference type="NCBI Taxonomy" id="347529"/>
    <lineage>
        <taxon>Eukaryota</taxon>
        <taxon>Viridiplantae</taxon>
        <taxon>Streptophyta</taxon>
        <taxon>Embryophyta</taxon>
        <taxon>Tracheophyta</taxon>
        <taxon>Spermatophyta</taxon>
        <taxon>Magnoliopsida</taxon>
        <taxon>eudicotyledons</taxon>
        <taxon>Gunneridae</taxon>
        <taxon>Pentapetalae</taxon>
        <taxon>asterids</taxon>
        <taxon>campanulids</taxon>
        <taxon>Asterales</taxon>
        <taxon>Asteraceae</taxon>
        <taxon>Carduoideae</taxon>
        <taxon>Cardueae</taxon>
        <taxon>Centaureinae</taxon>
        <taxon>Centaurea</taxon>
    </lineage>
</organism>
<reference evidence="2" key="1">
    <citation type="submission" date="2023-03" db="EMBL/GenBank/DDBJ databases">
        <title>Chromosome-scale reference genome and RAD-based genetic map of yellow starthistle (Centaurea solstitialis) reveal putative structural variation and QTLs associated with invader traits.</title>
        <authorList>
            <person name="Reatini B."/>
            <person name="Cang F.A."/>
            <person name="Jiang Q."/>
            <person name="Mckibben M.T.W."/>
            <person name="Barker M.S."/>
            <person name="Rieseberg L.H."/>
            <person name="Dlugosch K.M."/>
        </authorList>
    </citation>
    <scope>NUCLEOTIDE SEQUENCE</scope>
    <source>
        <strain evidence="2">CAN-66</strain>
        <tissue evidence="2">Leaf</tissue>
    </source>
</reference>
<protein>
    <recommendedName>
        <fullName evidence="1">HAT C-terminal dimerisation domain-containing protein</fullName>
    </recommendedName>
</protein>
<evidence type="ECO:0000313" key="3">
    <source>
        <dbReference type="Proteomes" id="UP001172457"/>
    </source>
</evidence>
<accession>A0AA38STL5</accession>
<evidence type="ECO:0000259" key="1">
    <source>
        <dbReference type="Pfam" id="PF05699"/>
    </source>
</evidence>
<dbReference type="SUPFAM" id="SSF53098">
    <property type="entry name" value="Ribonuclease H-like"/>
    <property type="match status" value="1"/>
</dbReference>
<dbReference type="EMBL" id="JARYMX010000007">
    <property type="protein sequence ID" value="KAJ9541726.1"/>
    <property type="molecule type" value="Genomic_DNA"/>
</dbReference>
<comment type="caution">
    <text evidence="2">The sequence shown here is derived from an EMBL/GenBank/DDBJ whole genome shotgun (WGS) entry which is preliminary data.</text>
</comment>
<dbReference type="GO" id="GO:0046983">
    <property type="term" value="F:protein dimerization activity"/>
    <property type="evidence" value="ECO:0007669"/>
    <property type="project" value="InterPro"/>
</dbReference>
<dbReference type="Pfam" id="PF05699">
    <property type="entry name" value="Dimer_Tnp_hAT"/>
    <property type="match status" value="1"/>
</dbReference>
<gene>
    <name evidence="2" type="ORF">OSB04_028232</name>
</gene>